<dbReference type="AlphaFoldDB" id="A0AAD7EUD2"/>
<accession>A0AAD7EUD2</accession>
<feature type="region of interest" description="Disordered" evidence="1">
    <location>
        <begin position="231"/>
        <end position="325"/>
    </location>
</feature>
<gene>
    <name evidence="2" type="ORF">DFH08DRAFT_806279</name>
</gene>
<organism evidence="2 3">
    <name type="scientific">Mycena albidolilacea</name>
    <dbReference type="NCBI Taxonomy" id="1033008"/>
    <lineage>
        <taxon>Eukaryota</taxon>
        <taxon>Fungi</taxon>
        <taxon>Dikarya</taxon>
        <taxon>Basidiomycota</taxon>
        <taxon>Agaricomycotina</taxon>
        <taxon>Agaricomycetes</taxon>
        <taxon>Agaricomycetidae</taxon>
        <taxon>Agaricales</taxon>
        <taxon>Marasmiineae</taxon>
        <taxon>Mycenaceae</taxon>
        <taxon>Mycena</taxon>
    </lineage>
</organism>
<proteinExistence type="predicted"/>
<sequence length="840" mass="92624">MRRPHLVTSSDAAYDAYRPLVEVWICNANSSTHGRLPSSFVEGLRTVLRRFNREMERLRAVHEQQLWASRPDYATEVRLKALERMDVWSEVVDHGVAFQRGLREKEAWIALAKERKSKRNWGLAVLRDSARTAAAADDQYIGLWINGASEEVYLSYLLARVPCFVVHKFPMANYTPTAVKPHPPTYSNFVDGSLEPLKPHSCGLDGRAAEVRTSRRANVPRSSSMYCSTIEAPAPLPRIAPNRPIPQSAGSTESSTSSRPLSPPSGPSQRSTARPIAHGTAKPPESRSESTRAPPPSAPRATGLSSPASSVPASKSNKYAASEIQRRRVDEARVEWVVPPPIARASKKSDGRFELAEYNDESAWILRGSKAQVDCSSTWYDREFGRCLHFGRYSAEEGVLDDDVFGAPVPRLPFFAIDGQTARPQKASSWMYRTRSPARGDEGRQARTPPPKRLPWAPGCGPSTREGSGQSSKGKGKDVKFDDSDDSDEGMDLADVVAAPVATNVVVIESLDDMFSAVAFEAIARDALYRSGARPIAIDFEEETAFTTDRWLRSDEMEEVEENTPPLENQDLSARPDSSNEDSRAQLTVAISTELANLSVDPEVLGTFLATVGVPRHLLVPCSSSPSPPPEVRVSFPGFSHLTVVPTSQSPPLLPEEHVMPTDSRPLPTAPRAMMLPLSDRLTDPPGPRPLHRIPLLDRLREPNMPLEQRLSNPPLATRIGNPPLRDRVDPAPPSDVSHKRYHDELDEAPSPPDEPEPKKKKKKRGLRSGKDQQKRRKSKAARKGRTAGQDEGAQGDAIVIDPPISQPLASTSRVQLEDLEDGEISDSAFWKDEYERDSA</sequence>
<dbReference type="Proteomes" id="UP001218218">
    <property type="component" value="Unassembled WGS sequence"/>
</dbReference>
<feature type="compositionally biased region" description="Basic and acidic residues" evidence="1">
    <location>
        <begin position="830"/>
        <end position="840"/>
    </location>
</feature>
<evidence type="ECO:0000256" key="1">
    <source>
        <dbReference type="SAM" id="MobiDB-lite"/>
    </source>
</evidence>
<feature type="region of interest" description="Disordered" evidence="1">
    <location>
        <begin position="556"/>
        <end position="584"/>
    </location>
</feature>
<feature type="region of interest" description="Disordered" evidence="1">
    <location>
        <begin position="426"/>
        <end position="488"/>
    </location>
</feature>
<evidence type="ECO:0000313" key="2">
    <source>
        <dbReference type="EMBL" id="KAJ7351560.1"/>
    </source>
</evidence>
<feature type="compositionally biased region" description="Low complexity" evidence="1">
    <location>
        <begin position="246"/>
        <end position="260"/>
    </location>
</feature>
<feature type="region of interest" description="Disordered" evidence="1">
    <location>
        <begin position="647"/>
        <end position="840"/>
    </location>
</feature>
<feature type="compositionally biased region" description="Basic residues" evidence="1">
    <location>
        <begin position="759"/>
        <end position="786"/>
    </location>
</feature>
<reference evidence="2" key="1">
    <citation type="submission" date="2023-03" db="EMBL/GenBank/DDBJ databases">
        <title>Massive genome expansion in bonnet fungi (Mycena s.s.) driven by repeated elements and novel gene families across ecological guilds.</title>
        <authorList>
            <consortium name="Lawrence Berkeley National Laboratory"/>
            <person name="Harder C.B."/>
            <person name="Miyauchi S."/>
            <person name="Viragh M."/>
            <person name="Kuo A."/>
            <person name="Thoen E."/>
            <person name="Andreopoulos B."/>
            <person name="Lu D."/>
            <person name="Skrede I."/>
            <person name="Drula E."/>
            <person name="Henrissat B."/>
            <person name="Morin E."/>
            <person name="Kohler A."/>
            <person name="Barry K."/>
            <person name="LaButti K."/>
            <person name="Morin E."/>
            <person name="Salamov A."/>
            <person name="Lipzen A."/>
            <person name="Mereny Z."/>
            <person name="Hegedus B."/>
            <person name="Baldrian P."/>
            <person name="Stursova M."/>
            <person name="Weitz H."/>
            <person name="Taylor A."/>
            <person name="Grigoriev I.V."/>
            <person name="Nagy L.G."/>
            <person name="Martin F."/>
            <person name="Kauserud H."/>
        </authorList>
    </citation>
    <scope>NUCLEOTIDE SEQUENCE</scope>
    <source>
        <strain evidence="2">CBHHK002</strain>
    </source>
</reference>
<evidence type="ECO:0000313" key="3">
    <source>
        <dbReference type="Proteomes" id="UP001218218"/>
    </source>
</evidence>
<name>A0AAD7EUD2_9AGAR</name>
<feature type="compositionally biased region" description="Low complexity" evidence="1">
    <location>
        <begin position="299"/>
        <end position="316"/>
    </location>
</feature>
<dbReference type="EMBL" id="JARIHO010000013">
    <property type="protein sequence ID" value="KAJ7351560.1"/>
    <property type="molecule type" value="Genomic_DNA"/>
</dbReference>
<keyword evidence="3" id="KW-1185">Reference proteome</keyword>
<protein>
    <submittedName>
        <fullName evidence="2">Uncharacterized protein</fullName>
    </submittedName>
</protein>
<comment type="caution">
    <text evidence="2">The sequence shown here is derived from an EMBL/GenBank/DDBJ whole genome shotgun (WGS) entry which is preliminary data.</text>
</comment>